<evidence type="ECO:0000313" key="2">
    <source>
        <dbReference type="EMBL" id="PVD35671.1"/>
    </source>
</evidence>
<dbReference type="Proteomes" id="UP000245119">
    <property type="component" value="Linkage Group LG2"/>
</dbReference>
<dbReference type="InterPro" id="IPR027417">
    <property type="entry name" value="P-loop_NTPase"/>
</dbReference>
<dbReference type="Gene3D" id="3.40.50.300">
    <property type="entry name" value="P-loop containing nucleotide triphosphate hydrolases"/>
    <property type="match status" value="2"/>
</dbReference>
<dbReference type="GO" id="GO:0006044">
    <property type="term" value="P:N-acetylglucosamine metabolic process"/>
    <property type="evidence" value="ECO:0007669"/>
    <property type="project" value="TreeGrafter"/>
</dbReference>
<dbReference type="GO" id="GO:0001517">
    <property type="term" value="F:N-acetylglucosamine 6-O-sulfotransferase activity"/>
    <property type="evidence" value="ECO:0007669"/>
    <property type="project" value="TreeGrafter"/>
</dbReference>
<evidence type="ECO:0000313" key="3">
    <source>
        <dbReference type="Proteomes" id="UP000245119"/>
    </source>
</evidence>
<dbReference type="EMBL" id="PZQS01000002">
    <property type="protein sequence ID" value="PVD35671.1"/>
    <property type="molecule type" value="Genomic_DNA"/>
</dbReference>
<protein>
    <recommendedName>
        <fullName evidence="4">Sulfotransferase domain-containing protein</fullName>
    </recommendedName>
</protein>
<feature type="transmembrane region" description="Helical" evidence="1">
    <location>
        <begin position="403"/>
        <end position="421"/>
    </location>
</feature>
<dbReference type="GO" id="GO:0006790">
    <property type="term" value="P:sulfur compound metabolic process"/>
    <property type="evidence" value="ECO:0007669"/>
    <property type="project" value="TreeGrafter"/>
</dbReference>
<organism evidence="2 3">
    <name type="scientific">Pomacea canaliculata</name>
    <name type="common">Golden apple snail</name>
    <dbReference type="NCBI Taxonomy" id="400727"/>
    <lineage>
        <taxon>Eukaryota</taxon>
        <taxon>Metazoa</taxon>
        <taxon>Spiralia</taxon>
        <taxon>Lophotrochozoa</taxon>
        <taxon>Mollusca</taxon>
        <taxon>Gastropoda</taxon>
        <taxon>Caenogastropoda</taxon>
        <taxon>Architaenioglossa</taxon>
        <taxon>Ampullarioidea</taxon>
        <taxon>Ampullariidae</taxon>
        <taxon>Pomacea</taxon>
    </lineage>
</organism>
<proteinExistence type="predicted"/>
<gene>
    <name evidence="2" type="ORF">C0Q70_02634</name>
</gene>
<keyword evidence="1" id="KW-1133">Transmembrane helix</keyword>
<dbReference type="SUPFAM" id="SSF52540">
    <property type="entry name" value="P-loop containing nucleoside triphosphate hydrolases"/>
    <property type="match status" value="2"/>
</dbReference>
<reference evidence="2 3" key="1">
    <citation type="submission" date="2018-04" db="EMBL/GenBank/DDBJ databases">
        <title>The genome of golden apple snail Pomacea canaliculata provides insight into stress tolerance and invasive adaptation.</title>
        <authorList>
            <person name="Liu C."/>
            <person name="Liu B."/>
            <person name="Ren Y."/>
            <person name="Zhang Y."/>
            <person name="Wang H."/>
            <person name="Li S."/>
            <person name="Jiang F."/>
            <person name="Yin L."/>
            <person name="Zhang G."/>
            <person name="Qian W."/>
            <person name="Fan W."/>
        </authorList>
    </citation>
    <scope>NUCLEOTIDE SEQUENCE [LARGE SCALE GENOMIC DNA]</scope>
    <source>
        <strain evidence="2">SZHN2017</strain>
        <tissue evidence="2">Muscle</tissue>
    </source>
</reference>
<dbReference type="OrthoDB" id="5987729at2759"/>
<dbReference type="AlphaFoldDB" id="A0A2T7PQG7"/>
<comment type="caution">
    <text evidence="2">The sequence shown here is derived from an EMBL/GenBank/DDBJ whole genome shotgun (WGS) entry which is preliminary data.</text>
</comment>
<sequence length="793" mass="90320">MSGSADTKELSALEPVNVVRNQVPPICASNSTSNTINSSDSVNAITFEDVPGQSKADVRLVILTYMRSGSTFVSEFFNIHKQVFFSFEPEWSIQKRYLSDERVFFFDKDSRVPNTKDFFGEDSMSVDIVRSFLNCTFLSIDPQTLTQWTLNKSLTTRSYLRCKAYFPGMFGILRCLPILRRTCLAARVIVVKTICFGMKQAEKLMKADPKVKIIHLLRDPRATLSSRVAARELALKNMDSFSKDFCKRILQDLNDTQRMKGMYPGRLLTVRYEDVAWEPVTSATRLLAFAGLHLDEELRQTVWNMTSAGLKDDCSFCTTRNNSRATAAAWRLKRDLDFFSKVDASCVEIYKLLGYLPLATEAHLRNLSVPFYLDSEQVRESEFAESCEVWRSPKAMRFQVRSILRLLVLLALLTLLFVILYNNGLADTKVLSAMVRAPTNCVSKTTRNISNSVNTITFEDVPGTSKADVRLVIATYMRSGSTLVGEFFNIHKQVFYFFEPLWSIQKRYLSGEPVFFFDKDERAPNTNGFFGEDSMSVDIIGTSLNCSFLSIDPRTLTQWTLYRSLAPGSYLRCKEKSPGVFGILRCLPILRRTCMAARVTVVKTIRFSLKQAEKLMKVDPRVKVIHLLRDPRATFSSQAEMGEFPLKDVGNFSKQFCQRILQDLEDAQRMKGMHPGRFLTVRYEDVAWEPVTSATRLLAFAGLHLDEELRQTVWNMTSAGLKDDCCYCTTRNNSRATAAAWRLKRDFDFFSKVDASCVGIYKLLGYLPLATEAHLRNLSVPFYLDSEQVRGLW</sequence>
<keyword evidence="1" id="KW-0812">Transmembrane</keyword>
<evidence type="ECO:0000256" key="1">
    <source>
        <dbReference type="SAM" id="Phobius"/>
    </source>
</evidence>
<accession>A0A2T7PQG7</accession>
<evidence type="ECO:0008006" key="4">
    <source>
        <dbReference type="Google" id="ProtNLM"/>
    </source>
</evidence>
<dbReference type="PANTHER" id="PTHR10704:SF44">
    <property type="entry name" value="LD35051P-RELATED"/>
    <property type="match status" value="1"/>
</dbReference>
<dbReference type="PANTHER" id="PTHR10704">
    <property type="entry name" value="CARBOHYDRATE SULFOTRANSFERASE"/>
    <property type="match status" value="1"/>
</dbReference>
<dbReference type="Pfam" id="PF13469">
    <property type="entry name" value="Sulfotransfer_3"/>
    <property type="match status" value="2"/>
</dbReference>
<dbReference type="InterPro" id="IPR051135">
    <property type="entry name" value="Gal/GlcNAc/GalNAc_ST"/>
</dbReference>
<keyword evidence="3" id="KW-1185">Reference proteome</keyword>
<name>A0A2T7PQG7_POMCA</name>
<keyword evidence="1" id="KW-0472">Membrane</keyword>